<dbReference type="GO" id="GO:0003700">
    <property type="term" value="F:DNA-binding transcription factor activity"/>
    <property type="evidence" value="ECO:0007669"/>
    <property type="project" value="TreeGrafter"/>
</dbReference>
<dbReference type="Pfam" id="PF09209">
    <property type="entry name" value="CecR_C"/>
    <property type="match status" value="1"/>
</dbReference>
<evidence type="ECO:0000256" key="3">
    <source>
        <dbReference type="SAM" id="MobiDB-lite"/>
    </source>
</evidence>
<dbReference type="GO" id="GO:0000976">
    <property type="term" value="F:transcription cis-regulatory region binding"/>
    <property type="evidence" value="ECO:0007669"/>
    <property type="project" value="TreeGrafter"/>
</dbReference>
<dbReference type="SUPFAM" id="SSF48498">
    <property type="entry name" value="Tetracyclin repressor-like, C-terminal domain"/>
    <property type="match status" value="1"/>
</dbReference>
<proteinExistence type="predicted"/>
<evidence type="ECO:0000313" key="5">
    <source>
        <dbReference type="EMBL" id="SMC25517.1"/>
    </source>
</evidence>
<dbReference type="InterPro" id="IPR015292">
    <property type="entry name" value="Tscrpt_reg_YbiH_C"/>
</dbReference>
<evidence type="ECO:0000256" key="1">
    <source>
        <dbReference type="ARBA" id="ARBA00023125"/>
    </source>
</evidence>
<dbReference type="PRINTS" id="PR00455">
    <property type="entry name" value="HTHTETR"/>
</dbReference>
<keyword evidence="6" id="KW-1185">Reference proteome</keyword>
<feature type="region of interest" description="Disordered" evidence="3">
    <location>
        <begin position="201"/>
        <end position="225"/>
    </location>
</feature>
<feature type="compositionally biased region" description="Polar residues" evidence="3">
    <location>
        <begin position="214"/>
        <end position="225"/>
    </location>
</feature>
<organism evidence="5 6">
    <name type="scientific">Desulfacinum hydrothermale DSM 13146</name>
    <dbReference type="NCBI Taxonomy" id="1121390"/>
    <lineage>
        <taxon>Bacteria</taxon>
        <taxon>Pseudomonadati</taxon>
        <taxon>Thermodesulfobacteriota</taxon>
        <taxon>Syntrophobacteria</taxon>
        <taxon>Syntrophobacterales</taxon>
        <taxon>Syntrophobacteraceae</taxon>
        <taxon>Desulfacinum</taxon>
    </lineage>
</organism>
<dbReference type="InterPro" id="IPR009057">
    <property type="entry name" value="Homeodomain-like_sf"/>
</dbReference>
<protein>
    <submittedName>
        <fullName evidence="5">Transcriptional regulator, TetR family</fullName>
    </submittedName>
</protein>
<sequence length="225" mass="25562">MQTRRRLLEAACRVFAEKGFHAARVADICRRARTNVAAVNYHFGGKAALYVEAWRHAFSLAKPSVAQIPEDWPPEKRLRAFVEDLLRNLLDTEANRPFSRLYLMELIHPTGLVTHLWRELIEPRRRVLLRILADLLHTDPDDPRVLLCDLSVIGQCRAPYLMQTADLEYLLRSPLSPHMVRRLVDHITRFSLAGIRGMAAETAQERSPGGLSRPPSTGPFSGQDP</sequence>
<evidence type="ECO:0000313" key="6">
    <source>
        <dbReference type="Proteomes" id="UP000192783"/>
    </source>
</evidence>
<dbReference type="AlphaFoldDB" id="A0A1W1XNS0"/>
<feature type="domain" description="HTH tetR-type" evidence="4">
    <location>
        <begin position="1"/>
        <end position="61"/>
    </location>
</feature>
<dbReference type="STRING" id="1121390.SAMN02746041_02356"/>
<dbReference type="InterPro" id="IPR050109">
    <property type="entry name" value="HTH-type_TetR-like_transc_reg"/>
</dbReference>
<dbReference type="OrthoDB" id="9790413at2"/>
<gene>
    <name evidence="5" type="ORF">SAMN02746041_02356</name>
</gene>
<dbReference type="EMBL" id="FWXF01000013">
    <property type="protein sequence ID" value="SMC25517.1"/>
    <property type="molecule type" value="Genomic_DNA"/>
</dbReference>
<dbReference type="Gene3D" id="1.10.10.60">
    <property type="entry name" value="Homeodomain-like"/>
    <property type="match status" value="1"/>
</dbReference>
<dbReference type="PANTHER" id="PTHR30055:SF226">
    <property type="entry name" value="HTH-TYPE TRANSCRIPTIONAL REGULATOR PKSA"/>
    <property type="match status" value="1"/>
</dbReference>
<dbReference type="PANTHER" id="PTHR30055">
    <property type="entry name" value="HTH-TYPE TRANSCRIPTIONAL REGULATOR RUTR"/>
    <property type="match status" value="1"/>
</dbReference>
<accession>A0A1W1XNS0</accession>
<dbReference type="InterPro" id="IPR036271">
    <property type="entry name" value="Tet_transcr_reg_TetR-rel_C_sf"/>
</dbReference>
<dbReference type="Pfam" id="PF00440">
    <property type="entry name" value="TetR_N"/>
    <property type="match status" value="1"/>
</dbReference>
<evidence type="ECO:0000256" key="2">
    <source>
        <dbReference type="PROSITE-ProRule" id="PRU00335"/>
    </source>
</evidence>
<dbReference type="Gene3D" id="1.10.357.10">
    <property type="entry name" value="Tetracycline Repressor, domain 2"/>
    <property type="match status" value="1"/>
</dbReference>
<dbReference type="SUPFAM" id="SSF46689">
    <property type="entry name" value="Homeodomain-like"/>
    <property type="match status" value="1"/>
</dbReference>
<dbReference type="Proteomes" id="UP000192783">
    <property type="component" value="Unassembled WGS sequence"/>
</dbReference>
<keyword evidence="1 2" id="KW-0238">DNA-binding</keyword>
<name>A0A1W1XNS0_9BACT</name>
<dbReference type="InterPro" id="IPR001647">
    <property type="entry name" value="HTH_TetR"/>
</dbReference>
<dbReference type="PROSITE" id="PS50977">
    <property type="entry name" value="HTH_TETR_2"/>
    <property type="match status" value="1"/>
</dbReference>
<feature type="DNA-binding region" description="H-T-H motif" evidence="2">
    <location>
        <begin position="24"/>
        <end position="43"/>
    </location>
</feature>
<evidence type="ECO:0000259" key="4">
    <source>
        <dbReference type="PROSITE" id="PS50977"/>
    </source>
</evidence>
<reference evidence="5 6" key="1">
    <citation type="submission" date="2017-04" db="EMBL/GenBank/DDBJ databases">
        <authorList>
            <person name="Afonso C.L."/>
            <person name="Miller P.J."/>
            <person name="Scott M.A."/>
            <person name="Spackman E."/>
            <person name="Goraichik I."/>
            <person name="Dimitrov K.M."/>
            <person name="Suarez D.L."/>
            <person name="Swayne D.E."/>
        </authorList>
    </citation>
    <scope>NUCLEOTIDE SEQUENCE [LARGE SCALE GENOMIC DNA]</scope>
    <source>
        <strain evidence="5 6">DSM 13146</strain>
    </source>
</reference>